<gene>
    <name evidence="1" type="ORF">DGUA_6G014464</name>
</gene>
<sequence length="389" mass="43492">MEASRRDVYIPIILAVMIAECRPLTVDDIVDAVMSLLKCLRDQMDFEEALCGDHRGQRTFKHKITSHHIMAKGTTNGLDFKTLCDTFRVICPDFRPGGASEKLQSLDFANRVLFELGPKMRYVKQSGEDQMWRLVFSGGSSVYVHTYTFLRPIKSQPQVRDGKLYLTMKQAGLLAATQMCALLPAQHNPRDKILLTPLSRAVFEPQSIPKIAAALSALRRRVVDIAYVVAAVVSSCQSDGFHLQYSQCAIALVAIGATTKDPKARKRMRSKTLKQYLHRGKAFHSDEYKIYAEHSRMARQLAAESPISPNPPFPDVPKPPRRRDVAVVLRSIAKSPNDPLSGDTIDVKFVASTKEQDEDVVAGMSASVDIRLEGISMERMRFKLLSAEK</sequence>
<name>A0A3B0KHT1_DROGU</name>
<dbReference type="AlphaFoldDB" id="A0A3B0KHT1"/>
<reference evidence="2" key="1">
    <citation type="submission" date="2018-01" db="EMBL/GenBank/DDBJ databases">
        <authorList>
            <person name="Alioto T."/>
            <person name="Alioto T."/>
        </authorList>
    </citation>
    <scope>NUCLEOTIDE SEQUENCE [LARGE SCALE GENOMIC DNA]</scope>
</reference>
<keyword evidence="2" id="KW-1185">Reference proteome</keyword>
<dbReference type="OrthoDB" id="7836314at2759"/>
<evidence type="ECO:0000313" key="2">
    <source>
        <dbReference type="Proteomes" id="UP000268350"/>
    </source>
</evidence>
<dbReference type="EMBL" id="OUUW01000009">
    <property type="protein sequence ID" value="SPP84661.1"/>
    <property type="molecule type" value="Genomic_DNA"/>
</dbReference>
<proteinExistence type="predicted"/>
<accession>A0A3B0KHT1</accession>
<organism evidence="1 2">
    <name type="scientific">Drosophila guanche</name>
    <name type="common">Fruit fly</name>
    <dbReference type="NCBI Taxonomy" id="7266"/>
    <lineage>
        <taxon>Eukaryota</taxon>
        <taxon>Metazoa</taxon>
        <taxon>Ecdysozoa</taxon>
        <taxon>Arthropoda</taxon>
        <taxon>Hexapoda</taxon>
        <taxon>Insecta</taxon>
        <taxon>Pterygota</taxon>
        <taxon>Neoptera</taxon>
        <taxon>Endopterygota</taxon>
        <taxon>Diptera</taxon>
        <taxon>Brachycera</taxon>
        <taxon>Muscomorpha</taxon>
        <taxon>Ephydroidea</taxon>
        <taxon>Drosophilidae</taxon>
        <taxon>Drosophila</taxon>
        <taxon>Sophophora</taxon>
    </lineage>
</organism>
<protein>
    <submittedName>
        <fullName evidence="1">Uncharacterized protein</fullName>
    </submittedName>
</protein>
<dbReference type="Proteomes" id="UP000268350">
    <property type="component" value="Unassembled WGS sequence"/>
</dbReference>
<evidence type="ECO:0000313" key="1">
    <source>
        <dbReference type="EMBL" id="SPP84661.1"/>
    </source>
</evidence>